<evidence type="ECO:0000313" key="7">
    <source>
        <dbReference type="EMBL" id="CAF4487309.1"/>
    </source>
</evidence>
<proteinExistence type="predicted"/>
<evidence type="ECO:0000313" key="3">
    <source>
        <dbReference type="EMBL" id="CAF1647401.1"/>
    </source>
</evidence>
<comment type="caution">
    <text evidence="4">The sequence shown here is derived from an EMBL/GenBank/DDBJ whole genome shotgun (WGS) entry which is preliminary data.</text>
</comment>
<organism evidence="4 8">
    <name type="scientific">Rotaria magnacalcarata</name>
    <dbReference type="NCBI Taxonomy" id="392030"/>
    <lineage>
        <taxon>Eukaryota</taxon>
        <taxon>Metazoa</taxon>
        <taxon>Spiralia</taxon>
        <taxon>Gnathifera</taxon>
        <taxon>Rotifera</taxon>
        <taxon>Eurotatoria</taxon>
        <taxon>Bdelloidea</taxon>
        <taxon>Philodinida</taxon>
        <taxon>Philodinidae</taxon>
        <taxon>Rotaria</taxon>
    </lineage>
</organism>
<feature type="signal peptide" evidence="2">
    <location>
        <begin position="1"/>
        <end position="16"/>
    </location>
</feature>
<evidence type="ECO:0000313" key="8">
    <source>
        <dbReference type="Proteomes" id="UP000663824"/>
    </source>
</evidence>
<evidence type="ECO:0000313" key="6">
    <source>
        <dbReference type="EMBL" id="CAF4450517.1"/>
    </source>
</evidence>
<feature type="chain" id="PRO_5036412941" evidence="2">
    <location>
        <begin position="17"/>
        <end position="283"/>
    </location>
</feature>
<evidence type="ECO:0000313" key="5">
    <source>
        <dbReference type="EMBL" id="CAF3891464.1"/>
    </source>
</evidence>
<dbReference type="OrthoDB" id="10051354at2759"/>
<evidence type="ECO:0000256" key="1">
    <source>
        <dbReference type="SAM" id="MobiDB-lite"/>
    </source>
</evidence>
<dbReference type="Proteomes" id="UP000663824">
    <property type="component" value="Unassembled WGS sequence"/>
</dbReference>
<dbReference type="EMBL" id="CAJNOW010016077">
    <property type="protein sequence ID" value="CAF1647401.1"/>
    <property type="molecule type" value="Genomic_DNA"/>
</dbReference>
<name>A0A816KW82_9BILA</name>
<dbReference type="EMBL" id="CAJOBH010074460">
    <property type="protein sequence ID" value="CAF4487309.1"/>
    <property type="molecule type" value="Genomic_DNA"/>
</dbReference>
<dbReference type="PRINTS" id="PR01217">
    <property type="entry name" value="PRICHEXTENSN"/>
</dbReference>
<feature type="compositionally biased region" description="Low complexity" evidence="1">
    <location>
        <begin position="27"/>
        <end position="168"/>
    </location>
</feature>
<evidence type="ECO:0000256" key="2">
    <source>
        <dbReference type="SAM" id="SignalP"/>
    </source>
</evidence>
<dbReference type="Proteomes" id="UP000681720">
    <property type="component" value="Unassembled WGS sequence"/>
</dbReference>
<dbReference type="Proteomes" id="UP000676336">
    <property type="component" value="Unassembled WGS sequence"/>
</dbReference>
<dbReference type="Proteomes" id="UP000663834">
    <property type="component" value="Unassembled WGS sequence"/>
</dbReference>
<gene>
    <name evidence="7" type="ORF">BYL167_LOCUS35406</name>
    <name evidence="6" type="ORF">GIL414_LOCUS32391</name>
    <name evidence="3" type="ORF">KQP761_LOCUS29271</name>
    <name evidence="4" type="ORF">MBJ925_LOCUS3547</name>
    <name evidence="5" type="ORF">SMN809_LOCUS6145</name>
</gene>
<dbReference type="EMBL" id="CAJNRE010000452">
    <property type="protein sequence ID" value="CAF1927464.1"/>
    <property type="molecule type" value="Genomic_DNA"/>
</dbReference>
<reference evidence="4" key="1">
    <citation type="submission" date="2021-02" db="EMBL/GenBank/DDBJ databases">
        <authorList>
            <person name="Nowell W R."/>
        </authorList>
    </citation>
    <scope>NUCLEOTIDE SEQUENCE</scope>
</reference>
<accession>A0A816KW82</accession>
<keyword evidence="2" id="KW-0732">Signal</keyword>
<sequence>MRTLALFLIIAGYICSAEILINNLRASPSGSSSASTSRITTKPTTTTTTPKPLPTTSKSSPRTTPTPSPTTTKPSPTTSMVSSTTPRPSMTTTKPSPTSAKSSPTSPKHSSTPQSSKTSPKHSSTPQSSKTSPKHSSTPQSSKTSPKHSSTSQSSKTSIKPSPTATSRTPAPKIIDCYYCGDPGYPCPRPFNSFDRNVRITPTSGRFCVKLGPDNGGLGPFYRRPASSSECLRRGCSRQYINFQWMEVCCCDTNKCNMGIASAKSTWGLILSTLAVILIYRHF</sequence>
<dbReference type="EMBL" id="CAJOBJ010068663">
    <property type="protein sequence ID" value="CAF4450517.1"/>
    <property type="molecule type" value="Genomic_DNA"/>
</dbReference>
<evidence type="ECO:0000313" key="4">
    <source>
        <dbReference type="EMBL" id="CAF1927464.1"/>
    </source>
</evidence>
<feature type="region of interest" description="Disordered" evidence="1">
    <location>
        <begin position="26"/>
        <end position="168"/>
    </location>
</feature>
<protein>
    <submittedName>
        <fullName evidence="4">Uncharacterized protein</fullName>
    </submittedName>
</protein>
<dbReference type="EMBL" id="CAJOBI010001627">
    <property type="protein sequence ID" value="CAF3891464.1"/>
    <property type="molecule type" value="Genomic_DNA"/>
</dbReference>
<dbReference type="AlphaFoldDB" id="A0A816KW82"/>
<dbReference type="Proteomes" id="UP000681967">
    <property type="component" value="Unassembled WGS sequence"/>
</dbReference>